<evidence type="ECO:0000313" key="1">
    <source>
        <dbReference type="EMBL" id="KAJ9065489.1"/>
    </source>
</evidence>
<reference evidence="1" key="1">
    <citation type="submission" date="2022-04" db="EMBL/GenBank/DDBJ databases">
        <title>Genome of the entomopathogenic fungus Entomophthora muscae.</title>
        <authorList>
            <person name="Elya C."/>
            <person name="Lovett B.R."/>
            <person name="Lee E."/>
            <person name="Macias A.M."/>
            <person name="Hajek A.E."/>
            <person name="De Bivort B.L."/>
            <person name="Kasson M.T."/>
            <person name="De Fine Licht H.H."/>
            <person name="Stajich J.E."/>
        </authorList>
    </citation>
    <scope>NUCLEOTIDE SEQUENCE</scope>
    <source>
        <strain evidence="1">Berkeley</strain>
    </source>
</reference>
<dbReference type="Proteomes" id="UP001165960">
    <property type="component" value="Unassembled WGS sequence"/>
</dbReference>
<sequence length="244" mass="26262">MSSLPDLEKSDSVPLRAPVVLPPALTCTPWLLTGLMLMVLNVYFPQLSPVSSLWSPPLSNCSSPPLGGILVVCFTGIGAKLTCQKEVTTRPPPSPANDLQLPPVSSPEWVIPFDCSGDMVNSSGGTKYCHFCSSEQAQLGSAARKTISQGLSPASEWSPDLKSAKIKEVKPPVIFHLNPGQVDNQETTPSRDQPAKLPQALYCPPGALFGPLHFTKYPPNPAYTEYNLETILIANPLARARETE</sequence>
<keyword evidence="2" id="KW-1185">Reference proteome</keyword>
<evidence type="ECO:0000313" key="2">
    <source>
        <dbReference type="Proteomes" id="UP001165960"/>
    </source>
</evidence>
<accession>A0ACC2ST97</accession>
<organism evidence="1 2">
    <name type="scientific">Entomophthora muscae</name>
    <dbReference type="NCBI Taxonomy" id="34485"/>
    <lineage>
        <taxon>Eukaryota</taxon>
        <taxon>Fungi</taxon>
        <taxon>Fungi incertae sedis</taxon>
        <taxon>Zoopagomycota</taxon>
        <taxon>Entomophthoromycotina</taxon>
        <taxon>Entomophthoromycetes</taxon>
        <taxon>Entomophthorales</taxon>
        <taxon>Entomophthoraceae</taxon>
        <taxon>Entomophthora</taxon>
    </lineage>
</organism>
<name>A0ACC2ST97_9FUNG</name>
<dbReference type="EMBL" id="QTSX02004345">
    <property type="protein sequence ID" value="KAJ9065489.1"/>
    <property type="molecule type" value="Genomic_DNA"/>
</dbReference>
<protein>
    <submittedName>
        <fullName evidence="1">Uncharacterized protein</fullName>
    </submittedName>
</protein>
<proteinExistence type="predicted"/>
<gene>
    <name evidence="1" type="ORF">DSO57_1019077</name>
</gene>
<comment type="caution">
    <text evidence="1">The sequence shown here is derived from an EMBL/GenBank/DDBJ whole genome shotgun (WGS) entry which is preliminary data.</text>
</comment>